<evidence type="ECO:0000313" key="3">
    <source>
        <dbReference type="Proteomes" id="UP000821837"/>
    </source>
</evidence>
<dbReference type="EMBL" id="JABSTV010001255">
    <property type="protein sequence ID" value="KAH7935905.1"/>
    <property type="molecule type" value="Genomic_DNA"/>
</dbReference>
<gene>
    <name evidence="2" type="ORF">HPB52_014958</name>
</gene>
<reference evidence="2" key="1">
    <citation type="journal article" date="2020" name="Cell">
        <title>Large-Scale Comparative Analyses of Tick Genomes Elucidate Their Genetic Diversity and Vector Capacities.</title>
        <authorList>
            <consortium name="Tick Genome and Microbiome Consortium (TIGMIC)"/>
            <person name="Jia N."/>
            <person name="Wang J."/>
            <person name="Shi W."/>
            <person name="Du L."/>
            <person name="Sun Y."/>
            <person name="Zhan W."/>
            <person name="Jiang J.F."/>
            <person name="Wang Q."/>
            <person name="Zhang B."/>
            <person name="Ji P."/>
            <person name="Bell-Sakyi L."/>
            <person name="Cui X.M."/>
            <person name="Yuan T.T."/>
            <person name="Jiang B.G."/>
            <person name="Yang W.F."/>
            <person name="Lam T.T."/>
            <person name="Chang Q.C."/>
            <person name="Ding S.J."/>
            <person name="Wang X.J."/>
            <person name="Zhu J.G."/>
            <person name="Ruan X.D."/>
            <person name="Zhao L."/>
            <person name="Wei J.T."/>
            <person name="Ye R.Z."/>
            <person name="Que T.C."/>
            <person name="Du C.H."/>
            <person name="Zhou Y.H."/>
            <person name="Cheng J.X."/>
            <person name="Dai P.F."/>
            <person name="Guo W.B."/>
            <person name="Han X.H."/>
            <person name="Huang E.J."/>
            <person name="Li L.F."/>
            <person name="Wei W."/>
            <person name="Gao Y.C."/>
            <person name="Liu J.Z."/>
            <person name="Shao H.Z."/>
            <person name="Wang X."/>
            <person name="Wang C.C."/>
            <person name="Yang T.C."/>
            <person name="Huo Q.B."/>
            <person name="Li W."/>
            <person name="Chen H.Y."/>
            <person name="Chen S.E."/>
            <person name="Zhou L.G."/>
            <person name="Ni X.B."/>
            <person name="Tian J.H."/>
            <person name="Sheng Y."/>
            <person name="Liu T."/>
            <person name="Pan Y.S."/>
            <person name="Xia L.Y."/>
            <person name="Li J."/>
            <person name="Zhao F."/>
            <person name="Cao W.C."/>
        </authorList>
    </citation>
    <scope>NUCLEOTIDE SEQUENCE</scope>
    <source>
        <strain evidence="2">Rsan-2018</strain>
    </source>
</reference>
<organism evidence="2 3">
    <name type="scientific">Rhipicephalus sanguineus</name>
    <name type="common">Brown dog tick</name>
    <name type="synonym">Ixodes sanguineus</name>
    <dbReference type="NCBI Taxonomy" id="34632"/>
    <lineage>
        <taxon>Eukaryota</taxon>
        <taxon>Metazoa</taxon>
        <taxon>Ecdysozoa</taxon>
        <taxon>Arthropoda</taxon>
        <taxon>Chelicerata</taxon>
        <taxon>Arachnida</taxon>
        <taxon>Acari</taxon>
        <taxon>Parasitiformes</taxon>
        <taxon>Ixodida</taxon>
        <taxon>Ixodoidea</taxon>
        <taxon>Ixodidae</taxon>
        <taxon>Rhipicephalinae</taxon>
        <taxon>Rhipicephalus</taxon>
        <taxon>Rhipicephalus</taxon>
    </lineage>
</organism>
<keyword evidence="1" id="KW-0812">Transmembrane</keyword>
<evidence type="ECO:0000313" key="2">
    <source>
        <dbReference type="EMBL" id="KAH7935905.1"/>
    </source>
</evidence>
<keyword evidence="1" id="KW-1133">Transmembrane helix</keyword>
<sequence>MVLVSSFLGRSPQGLNIAASATRLAVSAWLLAVFFIGNYLQSSVTASRSVPVFSAEIRTEKQVSKHLREGTLVPCVGMHSPELRKQKNFQPFYMPLAKVLADDKCQASCFDKHGFGCMEKARRGTHIYFNRCRETELRLTFKYGLMAGEETLGTSITHSAVHIRFPFRNQHRRLLMAIAESGIWMRSTSSEQFPPVDHGVISFDMPLQDYLMILYIGLSLSLLALTLEILIHRYRGDSE</sequence>
<keyword evidence="1" id="KW-0472">Membrane</keyword>
<evidence type="ECO:0000256" key="1">
    <source>
        <dbReference type="SAM" id="Phobius"/>
    </source>
</evidence>
<proteinExistence type="predicted"/>
<name>A0A9D4PE17_RHISA</name>
<dbReference type="AlphaFoldDB" id="A0A9D4PE17"/>
<reference evidence="2" key="2">
    <citation type="submission" date="2021-09" db="EMBL/GenBank/DDBJ databases">
        <authorList>
            <person name="Jia N."/>
            <person name="Wang J."/>
            <person name="Shi W."/>
            <person name="Du L."/>
            <person name="Sun Y."/>
            <person name="Zhan W."/>
            <person name="Jiang J."/>
            <person name="Wang Q."/>
            <person name="Zhang B."/>
            <person name="Ji P."/>
            <person name="Sakyi L.B."/>
            <person name="Cui X."/>
            <person name="Yuan T."/>
            <person name="Jiang B."/>
            <person name="Yang W."/>
            <person name="Lam T.T.-Y."/>
            <person name="Chang Q."/>
            <person name="Ding S."/>
            <person name="Wang X."/>
            <person name="Zhu J."/>
            <person name="Ruan X."/>
            <person name="Zhao L."/>
            <person name="Wei J."/>
            <person name="Que T."/>
            <person name="Du C."/>
            <person name="Cheng J."/>
            <person name="Dai P."/>
            <person name="Han X."/>
            <person name="Huang E."/>
            <person name="Gao Y."/>
            <person name="Liu J."/>
            <person name="Shao H."/>
            <person name="Ye R."/>
            <person name="Li L."/>
            <person name="Wei W."/>
            <person name="Wang X."/>
            <person name="Wang C."/>
            <person name="Huo Q."/>
            <person name="Li W."/>
            <person name="Guo W."/>
            <person name="Chen H."/>
            <person name="Chen S."/>
            <person name="Zhou L."/>
            <person name="Zhou L."/>
            <person name="Ni X."/>
            <person name="Tian J."/>
            <person name="Zhou Y."/>
            <person name="Sheng Y."/>
            <person name="Liu T."/>
            <person name="Pan Y."/>
            <person name="Xia L."/>
            <person name="Li J."/>
            <person name="Zhao F."/>
            <person name="Cao W."/>
        </authorList>
    </citation>
    <scope>NUCLEOTIDE SEQUENCE</scope>
    <source>
        <strain evidence="2">Rsan-2018</strain>
        <tissue evidence="2">Larvae</tissue>
    </source>
</reference>
<accession>A0A9D4PE17</accession>
<keyword evidence="3" id="KW-1185">Reference proteome</keyword>
<dbReference type="Proteomes" id="UP000821837">
    <property type="component" value="Unassembled WGS sequence"/>
</dbReference>
<feature type="transmembrane region" description="Helical" evidence="1">
    <location>
        <begin position="210"/>
        <end position="231"/>
    </location>
</feature>
<protein>
    <submittedName>
        <fullName evidence="2">Uncharacterized protein</fullName>
    </submittedName>
</protein>
<comment type="caution">
    <text evidence="2">The sequence shown here is derived from an EMBL/GenBank/DDBJ whole genome shotgun (WGS) entry which is preliminary data.</text>
</comment>